<gene>
    <name evidence="1" type="ORF">J2Z66_001198</name>
</gene>
<protein>
    <submittedName>
        <fullName evidence="1">Uncharacterized protein</fullName>
    </submittedName>
</protein>
<dbReference type="Proteomes" id="UP001519287">
    <property type="component" value="Unassembled WGS sequence"/>
</dbReference>
<dbReference type="EMBL" id="JAGGLB010000003">
    <property type="protein sequence ID" value="MBP1989600.1"/>
    <property type="molecule type" value="Genomic_DNA"/>
</dbReference>
<keyword evidence="2" id="KW-1185">Reference proteome</keyword>
<evidence type="ECO:0000313" key="2">
    <source>
        <dbReference type="Proteomes" id="UP001519287"/>
    </source>
</evidence>
<proteinExistence type="predicted"/>
<reference evidence="1 2" key="1">
    <citation type="submission" date="2021-03" db="EMBL/GenBank/DDBJ databases">
        <title>Genomic Encyclopedia of Type Strains, Phase IV (KMG-IV): sequencing the most valuable type-strain genomes for metagenomic binning, comparative biology and taxonomic classification.</title>
        <authorList>
            <person name="Goeker M."/>
        </authorList>
    </citation>
    <scope>NUCLEOTIDE SEQUENCE [LARGE SCALE GENOMIC DNA]</scope>
    <source>
        <strain evidence="1 2">DSM 26048</strain>
    </source>
</reference>
<name>A0ABS4IPZ4_9BACL</name>
<sequence>MNEKLFRYYLELKSSESGVDEGVGSRFEGEI</sequence>
<organism evidence="1 2">
    <name type="scientific">Paenibacillus eucommiae</name>
    <dbReference type="NCBI Taxonomy" id="1355755"/>
    <lineage>
        <taxon>Bacteria</taxon>
        <taxon>Bacillati</taxon>
        <taxon>Bacillota</taxon>
        <taxon>Bacilli</taxon>
        <taxon>Bacillales</taxon>
        <taxon>Paenibacillaceae</taxon>
        <taxon>Paenibacillus</taxon>
    </lineage>
</organism>
<evidence type="ECO:0000313" key="1">
    <source>
        <dbReference type="EMBL" id="MBP1989600.1"/>
    </source>
</evidence>
<accession>A0ABS4IPZ4</accession>
<comment type="caution">
    <text evidence="1">The sequence shown here is derived from an EMBL/GenBank/DDBJ whole genome shotgun (WGS) entry which is preliminary data.</text>
</comment>